<proteinExistence type="predicted"/>
<sequence length="19" mass="2018">MGKAIGAGAWEGRDGEREQ</sequence>
<reference evidence="1" key="1">
    <citation type="submission" date="2014-11" db="EMBL/GenBank/DDBJ databases">
        <authorList>
            <person name="Amaro Gonzalez C."/>
        </authorList>
    </citation>
    <scope>NUCLEOTIDE SEQUENCE</scope>
</reference>
<dbReference type="AlphaFoldDB" id="A0A0E9T8S4"/>
<name>A0A0E9T8S4_ANGAN</name>
<evidence type="ECO:0000313" key="1">
    <source>
        <dbReference type="EMBL" id="JAH49163.1"/>
    </source>
</evidence>
<protein>
    <submittedName>
        <fullName evidence="1">Uncharacterized protein</fullName>
    </submittedName>
</protein>
<organism evidence="1">
    <name type="scientific">Anguilla anguilla</name>
    <name type="common">European freshwater eel</name>
    <name type="synonym">Muraena anguilla</name>
    <dbReference type="NCBI Taxonomy" id="7936"/>
    <lineage>
        <taxon>Eukaryota</taxon>
        <taxon>Metazoa</taxon>
        <taxon>Chordata</taxon>
        <taxon>Craniata</taxon>
        <taxon>Vertebrata</taxon>
        <taxon>Euteleostomi</taxon>
        <taxon>Actinopterygii</taxon>
        <taxon>Neopterygii</taxon>
        <taxon>Teleostei</taxon>
        <taxon>Anguilliformes</taxon>
        <taxon>Anguillidae</taxon>
        <taxon>Anguilla</taxon>
    </lineage>
</organism>
<accession>A0A0E9T8S4</accession>
<reference evidence="1" key="2">
    <citation type="journal article" date="2015" name="Fish Shellfish Immunol.">
        <title>Early steps in the European eel (Anguilla anguilla)-Vibrio vulnificus interaction in the gills: Role of the RtxA13 toxin.</title>
        <authorList>
            <person name="Callol A."/>
            <person name="Pajuelo D."/>
            <person name="Ebbesson L."/>
            <person name="Teles M."/>
            <person name="MacKenzie S."/>
            <person name="Amaro C."/>
        </authorList>
    </citation>
    <scope>NUCLEOTIDE SEQUENCE</scope>
</reference>
<dbReference type="EMBL" id="GBXM01059414">
    <property type="protein sequence ID" value="JAH49163.1"/>
    <property type="molecule type" value="Transcribed_RNA"/>
</dbReference>